<evidence type="ECO:0000313" key="3">
    <source>
        <dbReference type="Proteomes" id="UP000832034"/>
    </source>
</evidence>
<gene>
    <name evidence="2" type="ORF">LVJ81_00360</name>
</gene>
<accession>A0ABY4ED16</accession>
<dbReference type="GO" id="GO:0004519">
    <property type="term" value="F:endonuclease activity"/>
    <property type="evidence" value="ECO:0007669"/>
    <property type="project" value="UniProtKB-KW"/>
</dbReference>
<dbReference type="Gene3D" id="1.10.30.50">
    <property type="match status" value="1"/>
</dbReference>
<keyword evidence="2" id="KW-0378">Hydrolase</keyword>
<dbReference type="CDD" id="cd00085">
    <property type="entry name" value="HNHc"/>
    <property type="match status" value="1"/>
</dbReference>
<reference evidence="2" key="2">
    <citation type="journal article" date="2022" name="Res Sq">
        <title>Evolution of multicellular longitudinally dividing oral cavity symbionts (Neisseriaceae).</title>
        <authorList>
            <person name="Nyongesa S."/>
            <person name="Weber P."/>
            <person name="Bernet E."/>
            <person name="Pullido F."/>
            <person name="Nieckarz M."/>
            <person name="Delaby M."/>
            <person name="Nieves C."/>
            <person name="Viehboeck T."/>
            <person name="Krause N."/>
            <person name="Rivera-Millot A."/>
            <person name="Nakamura A."/>
            <person name="Vischer N."/>
            <person name="VanNieuwenhze M."/>
            <person name="Brun Y."/>
            <person name="Cava F."/>
            <person name="Bulgheresi S."/>
            <person name="Veyrier F."/>
        </authorList>
    </citation>
    <scope>NUCLEOTIDE SEQUENCE</scope>
    <source>
        <strain evidence="2">SAG 1488-6</strain>
    </source>
</reference>
<dbReference type="EMBL" id="CP091512">
    <property type="protein sequence ID" value="UOO92538.1"/>
    <property type="molecule type" value="Genomic_DNA"/>
</dbReference>
<dbReference type="SMART" id="SM00507">
    <property type="entry name" value="HNHc"/>
    <property type="match status" value="1"/>
</dbReference>
<dbReference type="InterPro" id="IPR003615">
    <property type="entry name" value="HNH_nuc"/>
</dbReference>
<dbReference type="RefSeq" id="WP_019957878.1">
    <property type="nucleotide sequence ID" value="NZ_CP091512.1"/>
</dbReference>
<sequence>MHIFDFLQDDEFNQLREQMNAPLLETTNAFVNVAGLTQQEWVALRNGGLEIDSKLIKQGKDGTLSYKDVRVTLNIRDINANTSRELSLPKIHIGYCKTLDEMQRNARFERYIVSMEKHMNRQINVVKDNQTVNSDEHELDVCRNCLGLLSWKRYHGGMTLAAKNQIVAEFSLVEFFEKYPQTLKLEEYEQLHTEQSQPSNVYHKNWAEISLKVRERMNWQCEECDGDFRHNKRQLHVHHVNGLKYDNSSKNLRALCHDCHAKQPYHGHMLAKS</sequence>
<name>A0ABY4ED16_VITST</name>
<evidence type="ECO:0000313" key="2">
    <source>
        <dbReference type="EMBL" id="UOO92538.1"/>
    </source>
</evidence>
<dbReference type="Proteomes" id="UP000832034">
    <property type="component" value="Chromosome"/>
</dbReference>
<proteinExistence type="predicted"/>
<keyword evidence="2" id="KW-0255">Endonuclease</keyword>
<feature type="domain" description="HNH nuclease" evidence="1">
    <location>
        <begin position="208"/>
        <end position="261"/>
    </location>
</feature>
<protein>
    <submittedName>
        <fullName evidence="2">HNH endonuclease</fullName>
    </submittedName>
</protein>
<reference evidence="2" key="1">
    <citation type="submission" date="2021-12" db="EMBL/GenBank/DDBJ databases">
        <authorList>
            <person name="Veyrier F.J."/>
        </authorList>
    </citation>
    <scope>NUCLEOTIDE SEQUENCE</scope>
    <source>
        <strain evidence="2">SAG 1488-6</strain>
    </source>
</reference>
<organism evidence="2 3">
    <name type="scientific">Vitreoscilla stercoraria</name>
    <dbReference type="NCBI Taxonomy" id="61"/>
    <lineage>
        <taxon>Bacteria</taxon>
        <taxon>Pseudomonadati</taxon>
        <taxon>Pseudomonadota</taxon>
        <taxon>Betaproteobacteria</taxon>
        <taxon>Neisseriales</taxon>
        <taxon>Neisseriaceae</taxon>
        <taxon>Vitreoscilla</taxon>
    </lineage>
</organism>
<evidence type="ECO:0000259" key="1">
    <source>
        <dbReference type="SMART" id="SM00507"/>
    </source>
</evidence>
<keyword evidence="2" id="KW-0540">Nuclease</keyword>
<keyword evidence="3" id="KW-1185">Reference proteome</keyword>